<evidence type="ECO:0000259" key="5">
    <source>
        <dbReference type="PROSITE" id="PS50931"/>
    </source>
</evidence>
<dbReference type="Pfam" id="PF03466">
    <property type="entry name" value="LysR_substrate"/>
    <property type="match status" value="1"/>
</dbReference>
<evidence type="ECO:0000256" key="4">
    <source>
        <dbReference type="ARBA" id="ARBA00023163"/>
    </source>
</evidence>
<keyword evidence="3" id="KW-0238">DNA-binding</keyword>
<proteinExistence type="inferred from homology"/>
<evidence type="ECO:0000256" key="1">
    <source>
        <dbReference type="ARBA" id="ARBA00009437"/>
    </source>
</evidence>
<dbReference type="InterPro" id="IPR000847">
    <property type="entry name" value="LysR_HTH_N"/>
</dbReference>
<dbReference type="PANTHER" id="PTHR30537">
    <property type="entry name" value="HTH-TYPE TRANSCRIPTIONAL REGULATOR"/>
    <property type="match status" value="1"/>
</dbReference>
<dbReference type="GO" id="GO:0043565">
    <property type="term" value="F:sequence-specific DNA binding"/>
    <property type="evidence" value="ECO:0007669"/>
    <property type="project" value="TreeGrafter"/>
</dbReference>
<evidence type="ECO:0000313" key="6">
    <source>
        <dbReference type="EMBL" id="QDY71418.1"/>
    </source>
</evidence>
<dbReference type="SUPFAM" id="SSF46785">
    <property type="entry name" value="Winged helix' DNA-binding domain"/>
    <property type="match status" value="1"/>
</dbReference>
<keyword evidence="7" id="KW-1185">Reference proteome</keyword>
<dbReference type="Gene3D" id="1.10.10.10">
    <property type="entry name" value="Winged helix-like DNA-binding domain superfamily/Winged helix DNA-binding domain"/>
    <property type="match status" value="1"/>
</dbReference>
<dbReference type="GO" id="GO:0003700">
    <property type="term" value="F:DNA-binding transcription factor activity"/>
    <property type="evidence" value="ECO:0007669"/>
    <property type="project" value="InterPro"/>
</dbReference>
<comment type="similarity">
    <text evidence="1">Belongs to the LysR transcriptional regulatory family.</text>
</comment>
<dbReference type="InterPro" id="IPR036390">
    <property type="entry name" value="WH_DNA-bd_sf"/>
</dbReference>
<gene>
    <name evidence="6" type="ORF">FPZ52_17190</name>
</gene>
<evidence type="ECO:0000256" key="3">
    <source>
        <dbReference type="ARBA" id="ARBA00023125"/>
    </source>
</evidence>
<dbReference type="InterPro" id="IPR036388">
    <property type="entry name" value="WH-like_DNA-bd_sf"/>
</dbReference>
<accession>A0A5B8J3Y3</accession>
<evidence type="ECO:0000313" key="7">
    <source>
        <dbReference type="Proteomes" id="UP000318483"/>
    </source>
</evidence>
<dbReference type="Gene3D" id="3.40.190.290">
    <property type="match status" value="1"/>
</dbReference>
<dbReference type="PANTHER" id="PTHR30537:SF1">
    <property type="entry name" value="HTH-TYPE TRANSCRIPTIONAL REGULATOR PGRR"/>
    <property type="match status" value="1"/>
</dbReference>
<feature type="domain" description="HTH lysR-type" evidence="5">
    <location>
        <begin position="4"/>
        <end position="61"/>
    </location>
</feature>
<dbReference type="Pfam" id="PF00126">
    <property type="entry name" value="HTH_1"/>
    <property type="match status" value="1"/>
</dbReference>
<dbReference type="RefSeq" id="WP_146366832.1">
    <property type="nucleotide sequence ID" value="NZ_CP042265.1"/>
</dbReference>
<keyword evidence="4" id="KW-0804">Transcription</keyword>
<dbReference type="InterPro" id="IPR005119">
    <property type="entry name" value="LysR_subst-bd"/>
</dbReference>
<reference evidence="6 7" key="1">
    <citation type="submission" date="2019-07" db="EMBL/GenBank/DDBJ databases">
        <title>Litoreibacter alkalisoli sp. nov., isolated from saline-alkaline soil.</title>
        <authorList>
            <person name="Wang S."/>
            <person name="Xu L."/>
            <person name="Xing Y.-T."/>
            <person name="Sun J.-Q."/>
        </authorList>
    </citation>
    <scope>NUCLEOTIDE SEQUENCE [LARGE SCALE GENOMIC DNA]</scope>
    <source>
        <strain evidence="6 7">LN3S51</strain>
        <plasmid evidence="6 7">unnamed4</plasmid>
    </source>
</reference>
<name>A0A5B8J3Y3_9RHOB</name>
<dbReference type="EMBL" id="CP042265">
    <property type="protein sequence ID" value="QDY71418.1"/>
    <property type="molecule type" value="Genomic_DNA"/>
</dbReference>
<dbReference type="SUPFAM" id="SSF53850">
    <property type="entry name" value="Periplasmic binding protein-like II"/>
    <property type="match status" value="1"/>
</dbReference>
<dbReference type="InterPro" id="IPR058163">
    <property type="entry name" value="LysR-type_TF_proteobact-type"/>
</dbReference>
<dbReference type="GO" id="GO:0006351">
    <property type="term" value="P:DNA-templated transcription"/>
    <property type="evidence" value="ECO:0007669"/>
    <property type="project" value="TreeGrafter"/>
</dbReference>
<dbReference type="AlphaFoldDB" id="A0A5B8J3Y3"/>
<dbReference type="FunFam" id="1.10.10.10:FF:000001">
    <property type="entry name" value="LysR family transcriptional regulator"/>
    <property type="match status" value="1"/>
</dbReference>
<dbReference type="Proteomes" id="UP000318483">
    <property type="component" value="Plasmid unnamed4"/>
</dbReference>
<organism evidence="6 7">
    <name type="scientific">Qingshengfaniella alkalisoli</name>
    <dbReference type="NCBI Taxonomy" id="2599296"/>
    <lineage>
        <taxon>Bacteria</taxon>
        <taxon>Pseudomonadati</taxon>
        <taxon>Pseudomonadota</taxon>
        <taxon>Alphaproteobacteria</taxon>
        <taxon>Rhodobacterales</taxon>
        <taxon>Paracoccaceae</taxon>
        <taxon>Qingshengfaniella</taxon>
    </lineage>
</organism>
<dbReference type="KEGG" id="lit:FPZ52_17190"/>
<keyword evidence="2" id="KW-0805">Transcription regulation</keyword>
<sequence>MRGNDIAQLRVFLAVLDHGGFRRAAPHLGMTPSAVSQSIRTLEERLGQRLLNRTTRSIAPTEAGQQLRNRITPALAEIAAAEDELLAISDRVTGRVRITAPRVGAEHVLAPRLASFHAAYPGVKVEIVVSETLDDAVAGGFDAGLRLGDSLGLGMRAVPVGGPARMVVVAAPAYLAQRGLPETPEALCQHSCLNFPRPSTGVPWLWEFEQNGQCLQVFVDGPLISTDACVLLRAAIEGAGIAFLFEQDAASSIASGRLQALLTDWTPRFPGFHLYYAGTRLVTPALRAFIDHLTKRRTP</sequence>
<dbReference type="CDD" id="cd08474">
    <property type="entry name" value="PBP2_CrgA_like_5"/>
    <property type="match status" value="1"/>
</dbReference>
<dbReference type="PROSITE" id="PS50931">
    <property type="entry name" value="HTH_LYSR"/>
    <property type="match status" value="1"/>
</dbReference>
<geneLocation type="plasmid" evidence="6 7">
    <name>unnamed4</name>
</geneLocation>
<protein>
    <submittedName>
        <fullName evidence="6">LysR family transcriptional regulator</fullName>
    </submittedName>
</protein>
<keyword evidence="6" id="KW-0614">Plasmid</keyword>
<dbReference type="OrthoDB" id="9813056at2"/>
<evidence type="ECO:0000256" key="2">
    <source>
        <dbReference type="ARBA" id="ARBA00023015"/>
    </source>
</evidence>